<evidence type="ECO:0000313" key="1">
    <source>
        <dbReference type="EMBL" id="MBB4035857.1"/>
    </source>
</evidence>
<dbReference type="Proteomes" id="UP000555103">
    <property type="component" value="Unassembled WGS sequence"/>
</dbReference>
<dbReference type="EMBL" id="JACIEP010000005">
    <property type="protein sequence ID" value="MBB4035857.1"/>
    <property type="molecule type" value="Genomic_DNA"/>
</dbReference>
<evidence type="ECO:0000313" key="2">
    <source>
        <dbReference type="Proteomes" id="UP000555103"/>
    </source>
</evidence>
<sequence length="216" mass="24456">MKKLFFALIAATLLSMSMKGQEDLSTGFVFDEYRKGTVFYKTGEKSTGNLNYNTNREKFYFISPDSVVLELANPSEIVVVTIGDRAFVHVKSGIFYERINTGSDFLYVRWKSAAITEGKSGAYGMKSPTSAIDAVDRLSSVSGIHDLKIDENRKYIPMNIYFVKIGGKYKQFNSFENLAKLFKGNDAKIREYVKTENLNFKKLEDVKKAVAYCFPV</sequence>
<accession>A0A840CIJ1</accession>
<gene>
    <name evidence="1" type="ORF">GGR21_001752</name>
</gene>
<protein>
    <submittedName>
        <fullName evidence="1">Uncharacterized protein</fullName>
    </submittedName>
</protein>
<keyword evidence="2" id="KW-1185">Reference proteome</keyword>
<dbReference type="RefSeq" id="WP_183306772.1">
    <property type="nucleotide sequence ID" value="NZ_JACIEP010000005.1"/>
</dbReference>
<dbReference type="AlphaFoldDB" id="A0A840CIJ1"/>
<comment type="caution">
    <text evidence="1">The sequence shown here is derived from an EMBL/GenBank/DDBJ whole genome shotgun (WGS) entry which is preliminary data.</text>
</comment>
<proteinExistence type="predicted"/>
<organism evidence="1 2">
    <name type="scientific">Dysgonomonas hofstadii</name>
    <dbReference type="NCBI Taxonomy" id="637886"/>
    <lineage>
        <taxon>Bacteria</taxon>
        <taxon>Pseudomonadati</taxon>
        <taxon>Bacteroidota</taxon>
        <taxon>Bacteroidia</taxon>
        <taxon>Bacteroidales</taxon>
        <taxon>Dysgonomonadaceae</taxon>
        <taxon>Dysgonomonas</taxon>
    </lineage>
</organism>
<reference evidence="1 2" key="1">
    <citation type="submission" date="2020-08" db="EMBL/GenBank/DDBJ databases">
        <title>Genomic Encyclopedia of Type Strains, Phase IV (KMG-IV): sequencing the most valuable type-strain genomes for metagenomic binning, comparative biology and taxonomic classification.</title>
        <authorList>
            <person name="Goeker M."/>
        </authorList>
    </citation>
    <scope>NUCLEOTIDE SEQUENCE [LARGE SCALE GENOMIC DNA]</scope>
    <source>
        <strain evidence="1 2">DSM 104969</strain>
    </source>
</reference>
<name>A0A840CIJ1_9BACT</name>